<comment type="caution">
    <text evidence="1">The sequence shown here is derived from an EMBL/GenBank/DDBJ whole genome shotgun (WGS) entry which is preliminary data.</text>
</comment>
<name>A0A8S1FCH8_9PELO</name>
<accession>A0A8S1FCH8</accession>
<dbReference type="AlphaFoldDB" id="A0A8S1FCH8"/>
<dbReference type="OrthoDB" id="5784258at2759"/>
<dbReference type="Proteomes" id="UP000494206">
    <property type="component" value="Unassembled WGS sequence"/>
</dbReference>
<proteinExistence type="predicted"/>
<organism evidence="1 2">
    <name type="scientific">Caenorhabditis bovis</name>
    <dbReference type="NCBI Taxonomy" id="2654633"/>
    <lineage>
        <taxon>Eukaryota</taxon>
        <taxon>Metazoa</taxon>
        <taxon>Ecdysozoa</taxon>
        <taxon>Nematoda</taxon>
        <taxon>Chromadorea</taxon>
        <taxon>Rhabditida</taxon>
        <taxon>Rhabditina</taxon>
        <taxon>Rhabditomorpha</taxon>
        <taxon>Rhabditoidea</taxon>
        <taxon>Rhabditidae</taxon>
        <taxon>Peloderinae</taxon>
        <taxon>Caenorhabditis</taxon>
    </lineage>
</organism>
<sequence>MLIRLDISNNCKTQKLGFSIIEEFKICLDSSFVLDVLPLRANMNPATAHRLFYTDFGVLNSFKANAFTMNVSTSRFGLATPRILCEVVDVLCPQLIQIMHVKSKGVPRLMALAEATREGAEIIDEAGYVGAWPGYCGTSNAALVEMRSPILDAYSYATSSDDLFNARYNRDSFFWHPTRVLGFMFSANEIKKRVDYPFNAIRPFESEVFNKIIITLKPLIVLRNEKNQTAMTVYPKANSMLKGDTPFFADVSVVDSDAVDFPTVQDACGKMTMLMETFDYDTGVYSVRNLRLRALGKNEQVLRSAGFVFNEQFSSKRCLDDVEPIIEMQNTNNTKQFELIRAKYVELYEKLGWKSLGQIGYASWGNFAFAQR</sequence>
<keyword evidence="2" id="KW-1185">Reference proteome</keyword>
<gene>
    <name evidence="1" type="ORF">CBOVIS_LOCUS10396</name>
</gene>
<dbReference type="EMBL" id="CADEPM010000007">
    <property type="protein sequence ID" value="CAB3408641.1"/>
    <property type="molecule type" value="Genomic_DNA"/>
</dbReference>
<reference evidence="1 2" key="1">
    <citation type="submission" date="2020-04" db="EMBL/GenBank/DDBJ databases">
        <authorList>
            <person name="Laetsch R D."/>
            <person name="Stevens L."/>
            <person name="Kumar S."/>
            <person name="Blaxter L. M."/>
        </authorList>
    </citation>
    <scope>NUCLEOTIDE SEQUENCE [LARGE SCALE GENOMIC DNA]</scope>
</reference>
<protein>
    <submittedName>
        <fullName evidence="1">Uncharacterized protein</fullName>
    </submittedName>
</protein>
<evidence type="ECO:0000313" key="1">
    <source>
        <dbReference type="EMBL" id="CAB3408641.1"/>
    </source>
</evidence>
<evidence type="ECO:0000313" key="2">
    <source>
        <dbReference type="Proteomes" id="UP000494206"/>
    </source>
</evidence>